<dbReference type="AlphaFoldDB" id="A0A5E7FEB2"/>
<dbReference type="EMBL" id="CABVHQ010000095">
    <property type="protein sequence ID" value="VVO37635.1"/>
    <property type="molecule type" value="Genomic_DNA"/>
</dbReference>
<gene>
    <name evidence="1" type="ORF">PS691_05448</name>
</gene>
<organism evidence="1 2">
    <name type="scientific">Pseudomonas fluorescens</name>
    <dbReference type="NCBI Taxonomy" id="294"/>
    <lineage>
        <taxon>Bacteria</taxon>
        <taxon>Pseudomonadati</taxon>
        <taxon>Pseudomonadota</taxon>
        <taxon>Gammaproteobacteria</taxon>
        <taxon>Pseudomonadales</taxon>
        <taxon>Pseudomonadaceae</taxon>
        <taxon>Pseudomonas</taxon>
    </lineage>
</organism>
<proteinExistence type="predicted"/>
<evidence type="ECO:0008006" key="3">
    <source>
        <dbReference type="Google" id="ProtNLM"/>
    </source>
</evidence>
<name>A0A5E7FEB2_PSEFL</name>
<evidence type="ECO:0000313" key="1">
    <source>
        <dbReference type="EMBL" id="VVO37635.1"/>
    </source>
</evidence>
<evidence type="ECO:0000313" key="2">
    <source>
        <dbReference type="Proteomes" id="UP000337909"/>
    </source>
</evidence>
<sequence>MDLQTILSKLFANAGAVGIEGVFQFVFAPQLAFWSEVKMQSRTEAGRHANPDVTIEVTEKDFLGIMGGAAKFQQR</sequence>
<dbReference type="InterPro" id="IPR036527">
    <property type="entry name" value="SCP2_sterol-bd_dom_sf"/>
</dbReference>
<dbReference type="SUPFAM" id="SSF55718">
    <property type="entry name" value="SCP-like"/>
    <property type="match status" value="1"/>
</dbReference>
<dbReference type="Gene3D" id="3.30.1050.10">
    <property type="entry name" value="SCP2 sterol-binding domain"/>
    <property type="match status" value="1"/>
</dbReference>
<accession>A0A5E7FEB2</accession>
<protein>
    <recommendedName>
        <fullName evidence="3">SCP2 domain-containing protein</fullName>
    </recommendedName>
</protein>
<dbReference type="Proteomes" id="UP000337909">
    <property type="component" value="Unassembled WGS sequence"/>
</dbReference>
<reference evidence="1 2" key="1">
    <citation type="submission" date="2019-09" db="EMBL/GenBank/DDBJ databases">
        <authorList>
            <person name="Chandra G."/>
            <person name="Truman W A."/>
        </authorList>
    </citation>
    <scope>NUCLEOTIDE SEQUENCE [LARGE SCALE GENOMIC DNA]</scope>
    <source>
        <strain evidence="1">PS691</strain>
    </source>
</reference>